<dbReference type="EMBL" id="BSCQ01000028">
    <property type="protein sequence ID" value="GLH42670.1"/>
    <property type="molecule type" value="Genomic_DNA"/>
</dbReference>
<evidence type="ECO:0008006" key="3">
    <source>
        <dbReference type="Google" id="ProtNLM"/>
    </source>
</evidence>
<organism evidence="1 2">
    <name type="scientific">Pseudomonas atacamensis</name>
    <dbReference type="NCBI Taxonomy" id="2565368"/>
    <lineage>
        <taxon>Bacteria</taxon>
        <taxon>Pseudomonadati</taxon>
        <taxon>Pseudomonadota</taxon>
        <taxon>Gammaproteobacteria</taxon>
        <taxon>Pseudomonadales</taxon>
        <taxon>Pseudomonadaceae</taxon>
        <taxon>Pseudomonas</taxon>
    </lineage>
</organism>
<reference evidence="1" key="3">
    <citation type="journal article" date="2023" name="J. Biotechnol.">
        <title>Draft Genome Sequences of Endophytic Pseudomonas Strains, Isolated from the Interior of Brassicaceae Plants.</title>
        <authorList>
            <person name="Kaneko H."/>
            <person name="Furuya T."/>
        </authorList>
    </citation>
    <scope>NUCLEOTIDE SEQUENCE</scope>
    <source>
        <strain evidence="1">RS3R-1</strain>
    </source>
</reference>
<reference evidence="1" key="1">
    <citation type="journal article" date="2021" name="Sci. Rep.">
        <title>An efficient direct screening system for microorganisms that activate plant immune responses based on plant-microbe interactions using cultured plant cells.</title>
        <authorList>
            <person name="Kurokawa M."/>
            <person name="Nakano M."/>
            <person name="Kitahata N."/>
            <person name="Kuchitsu K."/>
            <person name="Furuya T."/>
        </authorList>
    </citation>
    <scope>NUCLEOTIDE SEQUENCE</scope>
    <source>
        <strain evidence="1">RS3R-1</strain>
    </source>
</reference>
<accession>A0ABQ5PGK6</accession>
<keyword evidence="2" id="KW-1185">Reference proteome</keyword>
<reference evidence="1" key="2">
    <citation type="submission" date="2022-11" db="EMBL/GenBank/DDBJ databases">
        <title>Draft genome sequencing of Pseudomonas atacamensis RS3R1.</title>
        <authorList>
            <person name="Furuya T."/>
            <person name="Kaneko H."/>
        </authorList>
    </citation>
    <scope>NUCLEOTIDE SEQUENCE</scope>
    <source>
        <strain evidence="1">RS3R-1</strain>
    </source>
</reference>
<evidence type="ECO:0000313" key="2">
    <source>
        <dbReference type="Proteomes" id="UP001145022"/>
    </source>
</evidence>
<sequence>MTEMMIVVRGFIPARLRSSRKPGTRDLPVETGSQGLGLLRSPTGLNPLATRVLIATGDRIATGDLIATVPIEGSTRF</sequence>
<comment type="caution">
    <text evidence="1">The sequence shown here is derived from an EMBL/GenBank/DDBJ whole genome shotgun (WGS) entry which is preliminary data.</text>
</comment>
<evidence type="ECO:0000313" key="1">
    <source>
        <dbReference type="EMBL" id="GLH42670.1"/>
    </source>
</evidence>
<name>A0ABQ5PGK6_9PSED</name>
<protein>
    <recommendedName>
        <fullName evidence="3">RnfC Barrel sandwich hybrid domain-containing protein</fullName>
    </recommendedName>
</protein>
<gene>
    <name evidence="1" type="ORF">RS3R1_17570</name>
</gene>
<proteinExistence type="predicted"/>
<dbReference type="Proteomes" id="UP001145022">
    <property type="component" value="Unassembled WGS sequence"/>
</dbReference>